<reference evidence="3" key="1">
    <citation type="submission" date="2021-02" db="EMBL/GenBank/DDBJ databases">
        <title>Genome sequence Cadophora malorum strain M34.</title>
        <authorList>
            <person name="Stefanovic E."/>
            <person name="Vu D."/>
            <person name="Scully C."/>
            <person name="Dijksterhuis J."/>
            <person name="Roader J."/>
            <person name="Houbraken J."/>
        </authorList>
    </citation>
    <scope>NUCLEOTIDE SEQUENCE</scope>
    <source>
        <strain evidence="3">M34</strain>
    </source>
</reference>
<dbReference type="Gene3D" id="3.20.20.100">
    <property type="entry name" value="NADP-dependent oxidoreductase domain"/>
    <property type="match status" value="1"/>
</dbReference>
<dbReference type="InterPro" id="IPR036812">
    <property type="entry name" value="NAD(P)_OxRdtase_dom_sf"/>
</dbReference>
<gene>
    <name evidence="3" type="ORF">IFR04_013787</name>
</gene>
<keyword evidence="4" id="KW-1185">Reference proteome</keyword>
<evidence type="ECO:0000313" key="3">
    <source>
        <dbReference type="EMBL" id="KAG4413065.1"/>
    </source>
</evidence>
<dbReference type="InterPro" id="IPR023210">
    <property type="entry name" value="NADP_OxRdtase_dom"/>
</dbReference>
<dbReference type="EMBL" id="JAFJYH010000335">
    <property type="protein sequence ID" value="KAG4413065.1"/>
    <property type="molecule type" value="Genomic_DNA"/>
</dbReference>
<evidence type="ECO:0000313" key="4">
    <source>
        <dbReference type="Proteomes" id="UP000664132"/>
    </source>
</evidence>
<dbReference type="InterPro" id="IPR020471">
    <property type="entry name" value="AKR"/>
</dbReference>
<evidence type="ECO:0000256" key="1">
    <source>
        <dbReference type="ARBA" id="ARBA00023002"/>
    </source>
</evidence>
<dbReference type="GO" id="GO:0016491">
    <property type="term" value="F:oxidoreductase activity"/>
    <property type="evidence" value="ECO:0007669"/>
    <property type="project" value="UniProtKB-KW"/>
</dbReference>
<proteinExistence type="predicted"/>
<dbReference type="PANTHER" id="PTHR11732">
    <property type="entry name" value="ALDO/KETO REDUCTASE"/>
    <property type="match status" value="1"/>
</dbReference>
<feature type="domain" description="NADP-dependent oxidoreductase" evidence="2">
    <location>
        <begin position="20"/>
        <end position="279"/>
    </location>
</feature>
<keyword evidence="1" id="KW-0560">Oxidoreductase</keyword>
<sequence length="322" mass="35967">MARTLSWPDKGIPEIIYGTAFKFENTAPLVEAALKVGFRAIDTAGAKGAYREAFVGEGIAAAIEAGVCTRDKLYIQTKFSPYKAGKDTSLYPYDTTSPITTQVDQSITSSLANLRTDYIDCLILHSIYPSMEDTMTAYRAMELLVPTKVHSLGLSNIDLISLQHIYSSCAIKPVTVQNRFTRDTELNPIYTPGLPTPLVPWDRDVRAYCCQMGIAYAPWGMLWGSLDDLDGEEKILEEFGKKVGLSREIVCFAALRRLAGWVSPLCGTSKEGRMRETLDGLERIKAWMKENDGNKTQWERFMDKFKGIVDFGKEVKRIEGAE</sequence>
<evidence type="ECO:0000259" key="2">
    <source>
        <dbReference type="Pfam" id="PF00248"/>
    </source>
</evidence>
<dbReference type="Proteomes" id="UP000664132">
    <property type="component" value="Unassembled WGS sequence"/>
</dbReference>
<dbReference type="SUPFAM" id="SSF51430">
    <property type="entry name" value="NAD(P)-linked oxidoreductase"/>
    <property type="match status" value="1"/>
</dbReference>
<dbReference type="AlphaFoldDB" id="A0A8H7W0Z2"/>
<dbReference type="Pfam" id="PF00248">
    <property type="entry name" value="Aldo_ket_red"/>
    <property type="match status" value="1"/>
</dbReference>
<organism evidence="3 4">
    <name type="scientific">Cadophora malorum</name>
    <dbReference type="NCBI Taxonomy" id="108018"/>
    <lineage>
        <taxon>Eukaryota</taxon>
        <taxon>Fungi</taxon>
        <taxon>Dikarya</taxon>
        <taxon>Ascomycota</taxon>
        <taxon>Pezizomycotina</taxon>
        <taxon>Leotiomycetes</taxon>
        <taxon>Helotiales</taxon>
        <taxon>Ploettnerulaceae</taxon>
        <taxon>Cadophora</taxon>
    </lineage>
</organism>
<accession>A0A8H7W0Z2</accession>
<name>A0A8H7W0Z2_9HELO</name>
<dbReference type="OrthoDB" id="5357513at2759"/>
<comment type="caution">
    <text evidence="3">The sequence shown here is derived from an EMBL/GenBank/DDBJ whole genome shotgun (WGS) entry which is preliminary data.</text>
</comment>
<protein>
    <recommendedName>
        <fullName evidence="2">NADP-dependent oxidoreductase domain-containing protein</fullName>
    </recommendedName>
</protein>